<name>A0A9Q1IMR7_SYNKA</name>
<protein>
    <submittedName>
        <fullName evidence="1">Uncharacterized protein</fullName>
    </submittedName>
</protein>
<comment type="caution">
    <text evidence="1">The sequence shown here is derived from an EMBL/GenBank/DDBJ whole genome shotgun (WGS) entry which is preliminary data.</text>
</comment>
<sequence length="94" mass="10470">MKGQFAQQRENGHFFVQGPRHADVIAETSWFCVSAQVLQVCRVSDYIVPVQSFRFLACCTGHNARPLCRAPYLSRGGDRPSGTLRLISAGTENR</sequence>
<reference evidence="1" key="1">
    <citation type="journal article" date="2023" name="Science">
        <title>Genome structures resolve the early diversification of teleost fishes.</title>
        <authorList>
            <person name="Parey E."/>
            <person name="Louis A."/>
            <person name="Montfort J."/>
            <person name="Bouchez O."/>
            <person name="Roques C."/>
            <person name="Iampietro C."/>
            <person name="Lluch J."/>
            <person name="Castinel A."/>
            <person name="Donnadieu C."/>
            <person name="Desvignes T."/>
            <person name="Floi Bucao C."/>
            <person name="Jouanno E."/>
            <person name="Wen M."/>
            <person name="Mejri S."/>
            <person name="Dirks R."/>
            <person name="Jansen H."/>
            <person name="Henkel C."/>
            <person name="Chen W.J."/>
            <person name="Zahm M."/>
            <person name="Cabau C."/>
            <person name="Klopp C."/>
            <person name="Thompson A.W."/>
            <person name="Robinson-Rechavi M."/>
            <person name="Braasch I."/>
            <person name="Lecointre G."/>
            <person name="Bobe J."/>
            <person name="Postlethwait J.H."/>
            <person name="Berthelot C."/>
            <person name="Roest Crollius H."/>
            <person name="Guiguen Y."/>
        </authorList>
    </citation>
    <scope>NUCLEOTIDE SEQUENCE</scope>
    <source>
        <strain evidence="1">WJC10195</strain>
    </source>
</reference>
<dbReference type="EMBL" id="JAINUF010000010">
    <property type="protein sequence ID" value="KAJ8347728.1"/>
    <property type="molecule type" value="Genomic_DNA"/>
</dbReference>
<dbReference type="Proteomes" id="UP001152622">
    <property type="component" value="Chromosome 10"/>
</dbReference>
<evidence type="ECO:0000313" key="1">
    <source>
        <dbReference type="EMBL" id="KAJ8347728.1"/>
    </source>
</evidence>
<organism evidence="1 2">
    <name type="scientific">Synaphobranchus kaupii</name>
    <name type="common">Kaup's arrowtooth eel</name>
    <dbReference type="NCBI Taxonomy" id="118154"/>
    <lineage>
        <taxon>Eukaryota</taxon>
        <taxon>Metazoa</taxon>
        <taxon>Chordata</taxon>
        <taxon>Craniata</taxon>
        <taxon>Vertebrata</taxon>
        <taxon>Euteleostomi</taxon>
        <taxon>Actinopterygii</taxon>
        <taxon>Neopterygii</taxon>
        <taxon>Teleostei</taxon>
        <taxon>Anguilliformes</taxon>
        <taxon>Synaphobranchidae</taxon>
        <taxon>Synaphobranchus</taxon>
    </lineage>
</organism>
<accession>A0A9Q1IMR7</accession>
<dbReference type="AlphaFoldDB" id="A0A9Q1IMR7"/>
<proteinExistence type="predicted"/>
<keyword evidence="2" id="KW-1185">Reference proteome</keyword>
<gene>
    <name evidence="1" type="ORF">SKAU_G00263170</name>
</gene>
<evidence type="ECO:0000313" key="2">
    <source>
        <dbReference type="Proteomes" id="UP001152622"/>
    </source>
</evidence>